<feature type="transmembrane region" description="Helical" evidence="8">
    <location>
        <begin position="279"/>
        <end position="302"/>
    </location>
</feature>
<keyword evidence="3 8" id="KW-0813">Transport</keyword>
<dbReference type="InterPro" id="IPR029020">
    <property type="entry name" value="Ammonium/urea_transptr"/>
</dbReference>
<keyword evidence="6 8" id="KW-0472">Membrane</keyword>
<feature type="transmembrane region" description="Helical" evidence="8">
    <location>
        <begin position="412"/>
        <end position="434"/>
    </location>
</feature>
<gene>
    <name evidence="10" type="ORF">A6X21_13725</name>
</gene>
<evidence type="ECO:0000313" key="11">
    <source>
        <dbReference type="Proteomes" id="UP000094828"/>
    </source>
</evidence>
<evidence type="ECO:0000256" key="3">
    <source>
        <dbReference type="ARBA" id="ARBA00022448"/>
    </source>
</evidence>
<dbReference type="PANTHER" id="PTHR43029">
    <property type="entry name" value="AMMONIUM TRANSPORTER MEP2"/>
    <property type="match status" value="1"/>
</dbReference>
<keyword evidence="7 8" id="KW-0924">Ammonia transport</keyword>
<sequence length="467" mass="49752">MTAQKKGPWSARLTIITILALIIGGSRSVPANDVTTAQATQPFVPADIAFVLIATAMVLAMAIPGLALFYGGLVRRKNILSIMMQCVSLTGLMSVIWLLYGYSLVFAPDLPYSFGFVGGFDFVAMNGVLPTNGESGQTIPAVGTIPRMSHFMFQMMFFIITPTLICGAFAERLRFASVCWFSVLWGTFVYCPVAHWIWSDTGWFSEFNTTNPWCKAFDFAGGTVVHITSGVSALICAIIIGNRLGFRQEPMPPHNLTYTALGAMLLWLGWFGFNAGSALAANPLAVAAFTATHMAAASGLLGWSLMEWLSHGRVTLLGACSGAVAGLVVITPACGTCSPLSALLMGIMGGAVCYLACTRLKNAFQYDDSLDAFGIHGVGGLLGAILTGVFATRMMKGGTEPLGLIDGHPEQILYQVIAALVTALYAAFISVILLKIIDSSLGLRVSQQAELQGLDIAEHGEEGYIFH</sequence>
<proteinExistence type="inferred from homology"/>
<evidence type="ECO:0000313" key="10">
    <source>
        <dbReference type="EMBL" id="ODA28148.1"/>
    </source>
</evidence>
<feature type="transmembrane region" description="Helical" evidence="8">
    <location>
        <begin position="47"/>
        <end position="70"/>
    </location>
</feature>
<comment type="caution">
    <text evidence="10">The sequence shown here is derived from an EMBL/GenBank/DDBJ whole genome shotgun (WGS) entry which is preliminary data.</text>
</comment>
<keyword evidence="5 8" id="KW-1133">Transmembrane helix</keyword>
<feature type="transmembrane region" description="Helical" evidence="8">
    <location>
        <begin position="151"/>
        <end position="170"/>
    </location>
</feature>
<reference evidence="10 11" key="1">
    <citation type="submission" date="2016-05" db="EMBL/GenBank/DDBJ databases">
        <title>Genomic and physiological characterization of Planctopirus sp. isolated from fresh water lake.</title>
        <authorList>
            <person name="Subhash Y."/>
            <person name="Ramana C."/>
        </authorList>
    </citation>
    <scope>NUCLEOTIDE SEQUENCE [LARGE SCALE GENOMIC DNA]</scope>
    <source>
        <strain evidence="10 11">JC280</strain>
    </source>
</reference>
<dbReference type="NCBIfam" id="TIGR00836">
    <property type="entry name" value="amt"/>
    <property type="match status" value="1"/>
</dbReference>
<evidence type="ECO:0000256" key="2">
    <source>
        <dbReference type="ARBA" id="ARBA00005887"/>
    </source>
</evidence>
<dbReference type="SUPFAM" id="SSF111352">
    <property type="entry name" value="Ammonium transporter"/>
    <property type="match status" value="1"/>
</dbReference>
<feature type="transmembrane region" description="Helical" evidence="8">
    <location>
        <begin position="82"/>
        <end position="102"/>
    </location>
</feature>
<protein>
    <recommendedName>
        <fullName evidence="8">Ammonium transporter</fullName>
    </recommendedName>
</protein>
<feature type="domain" description="Ammonium transporter AmtB-like" evidence="9">
    <location>
        <begin position="49"/>
        <end position="464"/>
    </location>
</feature>
<dbReference type="Proteomes" id="UP000094828">
    <property type="component" value="Unassembled WGS sequence"/>
</dbReference>
<keyword evidence="11" id="KW-1185">Reference proteome</keyword>
<evidence type="ECO:0000256" key="4">
    <source>
        <dbReference type="ARBA" id="ARBA00022692"/>
    </source>
</evidence>
<dbReference type="STRING" id="1841610.A6X21_13725"/>
<dbReference type="InterPro" id="IPR001905">
    <property type="entry name" value="Ammonium_transpt"/>
</dbReference>
<organism evidence="10 11">
    <name type="scientific">Planctopirus hydrillae</name>
    <dbReference type="NCBI Taxonomy" id="1841610"/>
    <lineage>
        <taxon>Bacteria</taxon>
        <taxon>Pseudomonadati</taxon>
        <taxon>Planctomycetota</taxon>
        <taxon>Planctomycetia</taxon>
        <taxon>Planctomycetales</taxon>
        <taxon>Planctomycetaceae</taxon>
        <taxon>Planctopirus</taxon>
    </lineage>
</organism>
<feature type="transmembrane region" description="Helical" evidence="8">
    <location>
        <begin position="256"/>
        <end position="273"/>
    </location>
</feature>
<dbReference type="EMBL" id="LYDR01000158">
    <property type="protein sequence ID" value="ODA28148.1"/>
    <property type="molecule type" value="Genomic_DNA"/>
</dbReference>
<comment type="subcellular location">
    <subcellularLocation>
        <location evidence="8">Cell membrane</location>
        <topology evidence="8">Multi-pass membrane protein</topology>
    </subcellularLocation>
    <subcellularLocation>
        <location evidence="1">Membrane</location>
        <topology evidence="1">Multi-pass membrane protein</topology>
    </subcellularLocation>
</comment>
<dbReference type="GO" id="GO:0005886">
    <property type="term" value="C:plasma membrane"/>
    <property type="evidence" value="ECO:0007669"/>
    <property type="project" value="UniProtKB-SubCell"/>
</dbReference>
<feature type="transmembrane region" description="Helical" evidence="8">
    <location>
        <begin position="177"/>
        <end position="199"/>
    </location>
</feature>
<dbReference type="PROSITE" id="PS01219">
    <property type="entry name" value="AMMONIUM_TRANSP"/>
    <property type="match status" value="1"/>
</dbReference>
<accession>A0A1C3E4G9</accession>
<keyword evidence="4 8" id="KW-0812">Transmembrane</keyword>
<feature type="transmembrane region" description="Helical" evidence="8">
    <location>
        <begin position="369"/>
        <end position="392"/>
    </location>
</feature>
<evidence type="ECO:0000256" key="8">
    <source>
        <dbReference type="RuleBase" id="RU362002"/>
    </source>
</evidence>
<comment type="similarity">
    <text evidence="2 8">Belongs to the ammonia transporter channel (TC 1.A.11.2) family.</text>
</comment>
<evidence type="ECO:0000256" key="1">
    <source>
        <dbReference type="ARBA" id="ARBA00004141"/>
    </source>
</evidence>
<dbReference type="Pfam" id="PF00909">
    <property type="entry name" value="Ammonium_transp"/>
    <property type="match status" value="1"/>
</dbReference>
<dbReference type="PANTHER" id="PTHR43029:SF10">
    <property type="entry name" value="AMMONIUM TRANSPORTER MEP2"/>
    <property type="match status" value="1"/>
</dbReference>
<dbReference type="Gene3D" id="1.10.3430.10">
    <property type="entry name" value="Ammonium transporter AmtB like domains"/>
    <property type="match status" value="1"/>
</dbReference>
<feature type="transmembrane region" description="Helical" evidence="8">
    <location>
        <begin position="219"/>
        <end position="244"/>
    </location>
</feature>
<feature type="transmembrane region" description="Helical" evidence="8">
    <location>
        <begin position="339"/>
        <end position="357"/>
    </location>
</feature>
<evidence type="ECO:0000256" key="6">
    <source>
        <dbReference type="ARBA" id="ARBA00023136"/>
    </source>
</evidence>
<evidence type="ECO:0000256" key="5">
    <source>
        <dbReference type="ARBA" id="ARBA00022989"/>
    </source>
</evidence>
<dbReference type="GO" id="GO:0008519">
    <property type="term" value="F:ammonium channel activity"/>
    <property type="evidence" value="ECO:0007669"/>
    <property type="project" value="InterPro"/>
</dbReference>
<evidence type="ECO:0000259" key="9">
    <source>
        <dbReference type="Pfam" id="PF00909"/>
    </source>
</evidence>
<feature type="transmembrane region" description="Helical" evidence="8">
    <location>
        <begin position="314"/>
        <end position="333"/>
    </location>
</feature>
<dbReference type="InterPro" id="IPR018047">
    <property type="entry name" value="Ammonium_transpt_CS"/>
</dbReference>
<dbReference type="InterPro" id="IPR024041">
    <property type="entry name" value="NH4_transpt_AmtB-like_dom"/>
</dbReference>
<name>A0A1C3E4G9_9PLAN</name>
<dbReference type="AlphaFoldDB" id="A0A1C3E4G9"/>
<dbReference type="OrthoDB" id="9814202at2"/>
<evidence type="ECO:0000256" key="7">
    <source>
        <dbReference type="ARBA" id="ARBA00023177"/>
    </source>
</evidence>